<sequence>MNHWLFDLGNSRLKCATLQVDGTLGRVEALGHDEAGFIAALDATVPPRAELGAAVACLASVASPALTAAVVEWLTTRFACISIARTQPAMAGVRIAYDEPARMGVDRFLALLAARARAPQAWLVAGVGTALTIDLLASDGRHMGGRIGPSPRLMREALHRAAVQLPAEGGGYVEFARGTEDALASGCEGAAAGLVERSLLHARAVLGHAPALLLHGGGADVLRPLLPESVMASSLVLEGLAQWARAGIPA</sequence>
<evidence type="ECO:0000256" key="2">
    <source>
        <dbReference type="ARBA" id="ARBA00001958"/>
    </source>
</evidence>
<evidence type="ECO:0000256" key="15">
    <source>
        <dbReference type="ARBA" id="ARBA00040883"/>
    </source>
</evidence>
<evidence type="ECO:0000313" key="18">
    <source>
        <dbReference type="Proteomes" id="UP001459204"/>
    </source>
</evidence>
<comment type="pathway">
    <text evidence="4 16">Cofactor biosynthesis; coenzyme A biosynthesis; CoA from (R)-pantothenate: step 1/5.</text>
</comment>
<dbReference type="InterPro" id="IPR043129">
    <property type="entry name" value="ATPase_NBD"/>
</dbReference>
<dbReference type="Gene3D" id="3.30.420.40">
    <property type="match status" value="2"/>
</dbReference>
<dbReference type="EC" id="2.7.1.33" evidence="6 16"/>
<dbReference type="Proteomes" id="UP001459204">
    <property type="component" value="Unassembled WGS sequence"/>
</dbReference>
<accession>A0ABU9IV31</accession>
<protein>
    <recommendedName>
        <fullName evidence="15 16">Type III pantothenate kinase</fullName>
        <ecNumber evidence="6 16">2.7.1.33</ecNumber>
    </recommendedName>
    <alternativeName>
        <fullName evidence="16">PanK-III</fullName>
    </alternativeName>
    <alternativeName>
        <fullName evidence="16">Pantothenic acid kinase</fullName>
    </alternativeName>
</protein>
<comment type="caution">
    <text evidence="17">The sequence shown here is derived from an EMBL/GenBank/DDBJ whole genome shotgun (WGS) entry which is preliminary data.</text>
</comment>
<evidence type="ECO:0000256" key="5">
    <source>
        <dbReference type="ARBA" id="ARBA00011738"/>
    </source>
</evidence>
<dbReference type="HAMAP" id="MF_01274">
    <property type="entry name" value="Pantothen_kinase_3"/>
    <property type="match status" value="1"/>
</dbReference>
<dbReference type="PANTHER" id="PTHR34265:SF1">
    <property type="entry name" value="TYPE III PANTOTHENATE KINASE"/>
    <property type="match status" value="1"/>
</dbReference>
<proteinExistence type="inferred from homology"/>
<dbReference type="Pfam" id="PF03309">
    <property type="entry name" value="Pan_kinase"/>
    <property type="match status" value="1"/>
</dbReference>
<dbReference type="RefSeq" id="WP_341724029.1">
    <property type="nucleotide sequence ID" value="NZ_JBBWWT010000001.1"/>
</dbReference>
<feature type="binding site" evidence="16">
    <location>
        <position position="129"/>
    </location>
    <ligand>
        <name>ATP</name>
        <dbReference type="ChEBI" id="CHEBI:30616"/>
    </ligand>
</feature>
<dbReference type="SUPFAM" id="SSF53067">
    <property type="entry name" value="Actin-like ATPase domain"/>
    <property type="match status" value="2"/>
</dbReference>
<evidence type="ECO:0000256" key="11">
    <source>
        <dbReference type="ARBA" id="ARBA00022840"/>
    </source>
</evidence>
<evidence type="ECO:0000256" key="16">
    <source>
        <dbReference type="HAMAP-Rule" id="MF_01274"/>
    </source>
</evidence>
<evidence type="ECO:0000256" key="3">
    <source>
        <dbReference type="ARBA" id="ARBA00004496"/>
    </source>
</evidence>
<keyword evidence="10 16" id="KW-0418">Kinase</keyword>
<gene>
    <name evidence="16" type="primary">coaX</name>
    <name evidence="17" type="ORF">AAD027_00365</name>
</gene>
<reference evidence="17 18" key="1">
    <citation type="submission" date="2024-04" db="EMBL/GenBank/DDBJ databases">
        <title>Draft genome sequence of Pseudoxanthomonas putridarboris WD12.</title>
        <authorList>
            <person name="Oh J."/>
        </authorList>
    </citation>
    <scope>NUCLEOTIDE SEQUENCE [LARGE SCALE GENOMIC DNA]</scope>
    <source>
        <strain evidence="17 18">WD12</strain>
    </source>
</reference>
<keyword evidence="8 16" id="KW-0808">Transferase</keyword>
<dbReference type="GO" id="GO:0004594">
    <property type="term" value="F:pantothenate kinase activity"/>
    <property type="evidence" value="ECO:0007669"/>
    <property type="project" value="UniProtKB-EC"/>
</dbReference>
<keyword evidence="7 16" id="KW-0963">Cytoplasm</keyword>
<comment type="function">
    <text evidence="16">Catalyzes the phosphorylation of pantothenate (Pan), the first step in CoA biosynthesis.</text>
</comment>
<dbReference type="PANTHER" id="PTHR34265">
    <property type="entry name" value="TYPE III PANTOTHENATE KINASE"/>
    <property type="match status" value="1"/>
</dbReference>
<feature type="binding site" evidence="16">
    <location>
        <begin position="104"/>
        <end position="107"/>
    </location>
    <ligand>
        <name>substrate</name>
    </ligand>
</feature>
<evidence type="ECO:0000256" key="9">
    <source>
        <dbReference type="ARBA" id="ARBA00022741"/>
    </source>
</evidence>
<comment type="similarity">
    <text evidence="14 16">Belongs to the type III pantothenate kinase family.</text>
</comment>
<evidence type="ECO:0000256" key="7">
    <source>
        <dbReference type="ARBA" id="ARBA00022490"/>
    </source>
</evidence>
<dbReference type="InterPro" id="IPR004619">
    <property type="entry name" value="Type_III_PanK"/>
</dbReference>
<evidence type="ECO:0000256" key="6">
    <source>
        <dbReference type="ARBA" id="ARBA00012102"/>
    </source>
</evidence>
<feature type="binding site" evidence="16">
    <location>
        <position position="179"/>
    </location>
    <ligand>
        <name>substrate</name>
    </ligand>
</feature>
<comment type="subunit">
    <text evidence="5 16">Homodimer.</text>
</comment>
<comment type="cofactor">
    <cofactor evidence="16">
        <name>NH4(+)</name>
        <dbReference type="ChEBI" id="CHEBI:28938"/>
    </cofactor>
    <cofactor evidence="16">
        <name>K(+)</name>
        <dbReference type="ChEBI" id="CHEBI:29103"/>
    </cofactor>
    <text evidence="16">A monovalent cation. Ammonium or potassium.</text>
</comment>
<keyword evidence="9 16" id="KW-0547">Nucleotide-binding</keyword>
<comment type="subcellular location">
    <subcellularLocation>
        <location evidence="3 16">Cytoplasm</location>
    </subcellularLocation>
</comment>
<comment type="catalytic activity">
    <reaction evidence="1 16">
        <text>(R)-pantothenate + ATP = (R)-4'-phosphopantothenate + ADP + H(+)</text>
        <dbReference type="Rhea" id="RHEA:16373"/>
        <dbReference type="ChEBI" id="CHEBI:10986"/>
        <dbReference type="ChEBI" id="CHEBI:15378"/>
        <dbReference type="ChEBI" id="CHEBI:29032"/>
        <dbReference type="ChEBI" id="CHEBI:30616"/>
        <dbReference type="ChEBI" id="CHEBI:456216"/>
        <dbReference type="EC" id="2.7.1.33"/>
    </reaction>
</comment>
<dbReference type="NCBIfam" id="TIGR00671">
    <property type="entry name" value="baf"/>
    <property type="match status" value="1"/>
</dbReference>
<name>A0ABU9IV31_9GAMM</name>
<evidence type="ECO:0000256" key="10">
    <source>
        <dbReference type="ARBA" id="ARBA00022777"/>
    </source>
</evidence>
<keyword evidence="11 16" id="KW-0067">ATP-binding</keyword>
<evidence type="ECO:0000256" key="14">
    <source>
        <dbReference type="ARBA" id="ARBA00038036"/>
    </source>
</evidence>
<feature type="active site" description="Proton acceptor" evidence="16">
    <location>
        <position position="106"/>
    </location>
</feature>
<dbReference type="CDD" id="cd24015">
    <property type="entry name" value="ASKHA_NBD_PanK-III"/>
    <property type="match status" value="1"/>
</dbReference>
<keyword evidence="13 16" id="KW-0173">Coenzyme A biosynthesis</keyword>
<evidence type="ECO:0000256" key="12">
    <source>
        <dbReference type="ARBA" id="ARBA00022958"/>
    </source>
</evidence>
<feature type="binding site" evidence="16">
    <location>
        <position position="97"/>
    </location>
    <ligand>
        <name>substrate</name>
    </ligand>
</feature>
<evidence type="ECO:0000256" key="8">
    <source>
        <dbReference type="ARBA" id="ARBA00022679"/>
    </source>
</evidence>
<comment type="caution">
    <text evidence="16">Lacks conserved residue(s) required for the propagation of feature annotation.</text>
</comment>
<evidence type="ECO:0000256" key="4">
    <source>
        <dbReference type="ARBA" id="ARBA00005225"/>
    </source>
</evidence>
<keyword evidence="12 16" id="KW-0630">Potassium</keyword>
<evidence type="ECO:0000256" key="13">
    <source>
        <dbReference type="ARBA" id="ARBA00022993"/>
    </source>
</evidence>
<organism evidence="17 18">
    <name type="scientific">Pseudoxanthomonas putridarboris</name>
    <dbReference type="NCBI Taxonomy" id="752605"/>
    <lineage>
        <taxon>Bacteria</taxon>
        <taxon>Pseudomonadati</taxon>
        <taxon>Pseudomonadota</taxon>
        <taxon>Gammaproteobacteria</taxon>
        <taxon>Lysobacterales</taxon>
        <taxon>Lysobacteraceae</taxon>
        <taxon>Pseudoxanthomonas</taxon>
    </lineage>
</organism>
<feature type="binding site" evidence="16">
    <location>
        <begin position="7"/>
        <end position="14"/>
    </location>
    <ligand>
        <name>ATP</name>
        <dbReference type="ChEBI" id="CHEBI:30616"/>
    </ligand>
</feature>
<keyword evidence="18" id="KW-1185">Reference proteome</keyword>
<comment type="cofactor">
    <cofactor evidence="2">
        <name>K(+)</name>
        <dbReference type="ChEBI" id="CHEBI:29103"/>
    </cofactor>
</comment>
<evidence type="ECO:0000313" key="17">
    <source>
        <dbReference type="EMBL" id="MEL1262826.1"/>
    </source>
</evidence>
<evidence type="ECO:0000256" key="1">
    <source>
        <dbReference type="ARBA" id="ARBA00001206"/>
    </source>
</evidence>
<dbReference type="EMBL" id="JBBWWT010000001">
    <property type="protein sequence ID" value="MEL1262826.1"/>
    <property type="molecule type" value="Genomic_DNA"/>
</dbReference>